<feature type="transmembrane region" description="Helical" evidence="6">
    <location>
        <begin position="118"/>
        <end position="135"/>
    </location>
</feature>
<evidence type="ECO:0000256" key="3">
    <source>
        <dbReference type="ARBA" id="ARBA00022692"/>
    </source>
</evidence>
<feature type="transmembrane region" description="Helical" evidence="6">
    <location>
        <begin position="63"/>
        <end position="85"/>
    </location>
</feature>
<evidence type="ECO:0000313" key="7">
    <source>
        <dbReference type="EMBL" id="SVD74867.1"/>
    </source>
</evidence>
<evidence type="ECO:0000256" key="6">
    <source>
        <dbReference type="SAM" id="Phobius"/>
    </source>
</evidence>
<name>A0A382XUQ4_9ZZZZ</name>
<organism evidence="7">
    <name type="scientific">marine metagenome</name>
    <dbReference type="NCBI Taxonomy" id="408172"/>
    <lineage>
        <taxon>unclassified sequences</taxon>
        <taxon>metagenomes</taxon>
        <taxon>ecological metagenomes</taxon>
    </lineage>
</organism>
<keyword evidence="5 6" id="KW-0472">Membrane</keyword>
<evidence type="ECO:0000256" key="2">
    <source>
        <dbReference type="ARBA" id="ARBA00022475"/>
    </source>
</evidence>
<feature type="transmembrane region" description="Helical" evidence="6">
    <location>
        <begin position="37"/>
        <end position="56"/>
    </location>
</feature>
<evidence type="ECO:0000256" key="1">
    <source>
        <dbReference type="ARBA" id="ARBA00004651"/>
    </source>
</evidence>
<dbReference type="GO" id="GO:0015658">
    <property type="term" value="F:branched-chain amino acid transmembrane transporter activity"/>
    <property type="evidence" value="ECO:0007669"/>
    <property type="project" value="InterPro"/>
</dbReference>
<feature type="transmembrane region" description="Helical" evidence="6">
    <location>
        <begin position="91"/>
        <end position="111"/>
    </location>
</feature>
<evidence type="ECO:0000256" key="4">
    <source>
        <dbReference type="ARBA" id="ARBA00022989"/>
    </source>
</evidence>
<dbReference type="InterPro" id="IPR001851">
    <property type="entry name" value="ABC_transp_permease"/>
</dbReference>
<protein>
    <recommendedName>
        <fullName evidence="8">Branched-chain amino acid ABC transporter permease</fullName>
    </recommendedName>
</protein>
<evidence type="ECO:0000256" key="5">
    <source>
        <dbReference type="ARBA" id="ARBA00023136"/>
    </source>
</evidence>
<dbReference type="PANTHER" id="PTHR30482:SF20">
    <property type="entry name" value="HIGH-AFFINITY BRANCHED-CHAIN AMINO ACID TRANSPORT SYSTEM PERMEASE PROTEIN LIVM"/>
    <property type="match status" value="1"/>
</dbReference>
<evidence type="ECO:0008006" key="8">
    <source>
        <dbReference type="Google" id="ProtNLM"/>
    </source>
</evidence>
<dbReference type="AlphaFoldDB" id="A0A382XUQ4"/>
<feature type="non-terminal residue" evidence="7">
    <location>
        <position position="136"/>
    </location>
</feature>
<keyword evidence="2" id="KW-1003">Cell membrane</keyword>
<proteinExistence type="predicted"/>
<dbReference type="PANTHER" id="PTHR30482">
    <property type="entry name" value="HIGH-AFFINITY BRANCHED-CHAIN AMINO ACID TRANSPORT SYSTEM PERMEASE"/>
    <property type="match status" value="1"/>
</dbReference>
<dbReference type="Pfam" id="PF02653">
    <property type="entry name" value="BPD_transp_2"/>
    <property type="match status" value="1"/>
</dbReference>
<reference evidence="7" key="1">
    <citation type="submission" date="2018-05" db="EMBL/GenBank/DDBJ databases">
        <authorList>
            <person name="Lanie J.A."/>
            <person name="Ng W.-L."/>
            <person name="Kazmierczak K.M."/>
            <person name="Andrzejewski T.M."/>
            <person name="Davidsen T.M."/>
            <person name="Wayne K.J."/>
            <person name="Tettelin H."/>
            <person name="Glass J.I."/>
            <person name="Rusch D."/>
            <person name="Podicherti R."/>
            <person name="Tsui H.-C.T."/>
            <person name="Winkler M.E."/>
        </authorList>
    </citation>
    <scope>NUCLEOTIDE SEQUENCE</scope>
</reference>
<accession>A0A382XUQ4</accession>
<feature type="transmembrane region" description="Helical" evidence="6">
    <location>
        <begin position="15"/>
        <end position="31"/>
    </location>
</feature>
<comment type="subcellular location">
    <subcellularLocation>
        <location evidence="1">Cell membrane</location>
        <topology evidence="1">Multi-pass membrane protein</topology>
    </subcellularLocation>
</comment>
<dbReference type="EMBL" id="UINC01170696">
    <property type="protein sequence ID" value="SVD74867.1"/>
    <property type="molecule type" value="Genomic_DNA"/>
</dbReference>
<dbReference type="InterPro" id="IPR043428">
    <property type="entry name" value="LivM-like"/>
</dbReference>
<dbReference type="GO" id="GO:0005886">
    <property type="term" value="C:plasma membrane"/>
    <property type="evidence" value="ECO:0007669"/>
    <property type="project" value="UniProtKB-SubCell"/>
</dbReference>
<keyword evidence="4 6" id="KW-1133">Transmembrane helix</keyword>
<keyword evidence="3 6" id="KW-0812">Transmembrane</keyword>
<sequence>MSSQQNIWGRVQRDFWVGLAFVVLFLILPAFEPGKYIVTQITLFFIWAAVVTQWNLVFGVGGIFSLGHMAIFAVGGYVMAMMGLYNEWNLWAAMIVGGITAVIFSFLMGVLTLRLRGPYVAVMTLAIAQVMHALIV</sequence>
<gene>
    <name evidence="7" type="ORF">METZ01_LOCUS427721</name>
</gene>